<accession>A0A833WG75</accession>
<dbReference type="EMBL" id="JAACNO010001130">
    <property type="protein sequence ID" value="KAF4142917.1"/>
    <property type="molecule type" value="Genomic_DNA"/>
</dbReference>
<evidence type="ECO:0000313" key="12">
    <source>
        <dbReference type="Proteomes" id="UP000602510"/>
    </source>
</evidence>
<organism evidence="10 12">
    <name type="scientific">Phytophthora infestans</name>
    <name type="common">Potato late blight agent</name>
    <name type="synonym">Botrytis infestans</name>
    <dbReference type="NCBI Taxonomy" id="4787"/>
    <lineage>
        <taxon>Eukaryota</taxon>
        <taxon>Sar</taxon>
        <taxon>Stramenopiles</taxon>
        <taxon>Oomycota</taxon>
        <taxon>Peronosporomycetes</taxon>
        <taxon>Peronosporales</taxon>
        <taxon>Peronosporaceae</taxon>
        <taxon>Phytophthora</taxon>
    </lineage>
</organism>
<evidence type="ECO:0000313" key="11">
    <source>
        <dbReference type="EMBL" id="KAF4142917.1"/>
    </source>
</evidence>
<name>A0A833WG75_PHYIN</name>
<dbReference type="Gene3D" id="3.30.200.20">
    <property type="entry name" value="Phosphorylase Kinase, domain 1"/>
    <property type="match status" value="1"/>
</dbReference>
<dbReference type="InterPro" id="IPR008271">
    <property type="entry name" value="Ser/Thr_kinase_AS"/>
</dbReference>
<evidence type="ECO:0000256" key="1">
    <source>
        <dbReference type="ARBA" id="ARBA00022527"/>
    </source>
</evidence>
<dbReference type="PROSITE" id="PS50011">
    <property type="entry name" value="PROTEIN_KINASE_DOM"/>
    <property type="match status" value="1"/>
</dbReference>
<comment type="caution">
    <text evidence="10">The sequence shown here is derived from an EMBL/GenBank/DDBJ whole genome shotgun (WGS) entry which is preliminary data.</text>
</comment>
<feature type="domain" description="Protein kinase" evidence="9">
    <location>
        <begin position="76"/>
        <end position="403"/>
    </location>
</feature>
<evidence type="ECO:0000256" key="5">
    <source>
        <dbReference type="ARBA" id="ARBA00022840"/>
    </source>
</evidence>
<evidence type="ECO:0000256" key="8">
    <source>
        <dbReference type="SAM" id="MobiDB-lite"/>
    </source>
</evidence>
<dbReference type="Proteomes" id="UP000704712">
    <property type="component" value="Unassembled WGS sequence"/>
</dbReference>
<dbReference type="GO" id="GO:0005524">
    <property type="term" value="F:ATP binding"/>
    <property type="evidence" value="ECO:0007669"/>
    <property type="project" value="UniProtKB-UniRule"/>
</dbReference>
<evidence type="ECO:0000256" key="7">
    <source>
        <dbReference type="RuleBase" id="RU000304"/>
    </source>
</evidence>
<evidence type="ECO:0000313" key="10">
    <source>
        <dbReference type="EMBL" id="KAF4033170.1"/>
    </source>
</evidence>
<dbReference type="SMART" id="SM00220">
    <property type="entry name" value="S_TKc"/>
    <property type="match status" value="1"/>
</dbReference>
<evidence type="ECO:0000256" key="2">
    <source>
        <dbReference type="ARBA" id="ARBA00022679"/>
    </source>
</evidence>
<dbReference type="InterPro" id="IPR050494">
    <property type="entry name" value="Ser_Thr_dual-spec_kinase"/>
</dbReference>
<evidence type="ECO:0000256" key="6">
    <source>
        <dbReference type="PROSITE-ProRule" id="PRU10141"/>
    </source>
</evidence>
<keyword evidence="12" id="KW-1185">Reference proteome</keyword>
<feature type="region of interest" description="Disordered" evidence="8">
    <location>
        <begin position="438"/>
        <end position="463"/>
    </location>
</feature>
<dbReference type="PROSITE" id="PS00108">
    <property type="entry name" value="PROTEIN_KINASE_ST"/>
    <property type="match status" value="1"/>
</dbReference>
<dbReference type="InterPro" id="IPR017441">
    <property type="entry name" value="Protein_kinase_ATP_BS"/>
</dbReference>
<evidence type="ECO:0000256" key="3">
    <source>
        <dbReference type="ARBA" id="ARBA00022741"/>
    </source>
</evidence>
<keyword evidence="1 7" id="KW-0723">Serine/threonine-protein kinase</keyword>
<dbReference type="PANTHER" id="PTHR24058:SF28">
    <property type="entry name" value="SERINE_THREONINE-PROTEIN KINASE MINIBRAIN"/>
    <property type="match status" value="1"/>
</dbReference>
<reference evidence="10" key="1">
    <citation type="submission" date="2020-04" db="EMBL/GenBank/DDBJ databases">
        <title>Hybrid Assembly of Korean Phytophthora infestans isolates.</title>
        <authorList>
            <person name="Prokchorchik M."/>
            <person name="Lee Y."/>
            <person name="Seo J."/>
            <person name="Cho J.-H."/>
            <person name="Park Y.-E."/>
            <person name="Jang D.-C."/>
            <person name="Im J.-S."/>
            <person name="Choi J.-G."/>
            <person name="Park H.-J."/>
            <person name="Lee G.-B."/>
            <person name="Lee Y.-G."/>
            <person name="Hong S.-Y."/>
            <person name="Cho K."/>
            <person name="Sohn K.H."/>
        </authorList>
    </citation>
    <scope>NUCLEOTIDE SEQUENCE</scope>
    <source>
        <strain evidence="10">KR_1_A1</strain>
        <strain evidence="11">KR_2_A2</strain>
    </source>
</reference>
<sequence length="463" mass="53324">MEITDGAVATRRPLKDTPRHQLTRGLMRTLNVINVNYYRKHNPKPTGVLAKKKKKVPANYIFSEAGEETFNNGRYVVRGRKLGAGSFGQVVEAQDLLTKQLVAIKVVQKKQQYTEQAQTEISILQLLHLPQQHDATNHIVRLTDTFMHQGHQCLVFDRLGPNLFDVLRGTNFLGISLKLLRKFTRQILKALEYMRHPNVNVIHCDLKPENILLVSHGHSSLKLIDFGSSCLSRNQIHRYTQSRFYRAPEVLLGMRYTAAIDMWSLGCILVEMHTGKPLFCGYDSADQLHRIINVLGMPPRDLIARANPSYRREYFDEIVMTEGNNKWIDYRLKVHKVVLPKGVDVIPETTKTLAEILASANKYGTLNHSPEQYGAFHDLVMRMLDYNPDTRITPTEAMQHPFLMSMRQMQPDEMMEEPVAQGKFKYMRASTMRDVHGRNAETQMPPLNRAKQRRFLDKSPHER</sequence>
<feature type="binding site" evidence="6">
    <location>
        <position position="105"/>
    </location>
    <ligand>
        <name>ATP</name>
        <dbReference type="ChEBI" id="CHEBI:30616"/>
    </ligand>
</feature>
<feature type="compositionally biased region" description="Basic and acidic residues" evidence="8">
    <location>
        <begin position="454"/>
        <end position="463"/>
    </location>
</feature>
<dbReference type="InterPro" id="IPR011009">
    <property type="entry name" value="Kinase-like_dom_sf"/>
</dbReference>
<dbReference type="Proteomes" id="UP000602510">
    <property type="component" value="Unassembled WGS sequence"/>
</dbReference>
<comment type="similarity">
    <text evidence="7">Belongs to the protein kinase superfamily.</text>
</comment>
<keyword evidence="5 6" id="KW-0067">ATP-binding</keyword>
<dbReference type="GO" id="GO:0004674">
    <property type="term" value="F:protein serine/threonine kinase activity"/>
    <property type="evidence" value="ECO:0007669"/>
    <property type="project" value="UniProtKB-KW"/>
</dbReference>
<dbReference type="SUPFAM" id="SSF56112">
    <property type="entry name" value="Protein kinase-like (PK-like)"/>
    <property type="match status" value="1"/>
</dbReference>
<dbReference type="InterPro" id="IPR000719">
    <property type="entry name" value="Prot_kinase_dom"/>
</dbReference>
<proteinExistence type="inferred from homology"/>
<keyword evidence="2" id="KW-0808">Transferase</keyword>
<dbReference type="Pfam" id="PF00069">
    <property type="entry name" value="Pkinase"/>
    <property type="match status" value="1"/>
</dbReference>
<dbReference type="EMBL" id="WSZM01000434">
    <property type="protein sequence ID" value="KAF4033170.1"/>
    <property type="molecule type" value="Genomic_DNA"/>
</dbReference>
<dbReference type="PANTHER" id="PTHR24058">
    <property type="entry name" value="DUAL SPECIFICITY PROTEIN KINASE"/>
    <property type="match status" value="1"/>
</dbReference>
<gene>
    <name evidence="10" type="ORF">GN244_ATG14867</name>
    <name evidence="11" type="ORF">GN958_ATG07903</name>
</gene>
<evidence type="ECO:0000259" key="9">
    <source>
        <dbReference type="PROSITE" id="PS50011"/>
    </source>
</evidence>
<dbReference type="AlphaFoldDB" id="A0A833WG75"/>
<keyword evidence="4 10" id="KW-0418">Kinase</keyword>
<keyword evidence="3 6" id="KW-0547">Nucleotide-binding</keyword>
<evidence type="ECO:0000256" key="4">
    <source>
        <dbReference type="ARBA" id="ARBA00022777"/>
    </source>
</evidence>
<dbReference type="Gene3D" id="1.10.510.10">
    <property type="entry name" value="Transferase(Phosphotransferase) domain 1"/>
    <property type="match status" value="1"/>
</dbReference>
<protein>
    <submittedName>
        <fullName evidence="10">Protein kinase domain</fullName>
    </submittedName>
</protein>
<dbReference type="PROSITE" id="PS00107">
    <property type="entry name" value="PROTEIN_KINASE_ATP"/>
    <property type="match status" value="1"/>
</dbReference>